<evidence type="ECO:0000256" key="7">
    <source>
        <dbReference type="ARBA" id="ARBA00022989"/>
    </source>
</evidence>
<keyword evidence="12" id="KW-1185">Reference proteome</keyword>
<dbReference type="Pfam" id="PF07690">
    <property type="entry name" value="MFS_1"/>
    <property type="match status" value="1"/>
</dbReference>
<feature type="transmembrane region" description="Helical" evidence="9">
    <location>
        <begin position="94"/>
        <end position="116"/>
    </location>
</feature>
<feature type="transmembrane region" description="Helical" evidence="9">
    <location>
        <begin position="306"/>
        <end position="325"/>
    </location>
</feature>
<dbReference type="GO" id="GO:0015293">
    <property type="term" value="F:symporter activity"/>
    <property type="evidence" value="ECO:0007669"/>
    <property type="project" value="UniProtKB-KW"/>
</dbReference>
<feature type="transmembrane region" description="Helical" evidence="9">
    <location>
        <begin position="273"/>
        <end position="294"/>
    </location>
</feature>
<keyword evidence="4" id="KW-1003">Cell membrane</keyword>
<gene>
    <name evidence="11" type="ORF">SAMN06295900_11679</name>
</gene>
<name>A0A1X7GJY6_TRICW</name>
<feature type="transmembrane region" description="Helical" evidence="9">
    <location>
        <begin position="366"/>
        <end position="389"/>
    </location>
</feature>
<accession>A0A1X7GJY6</accession>
<dbReference type="OrthoDB" id="9002864at2"/>
<feature type="domain" description="Major facilitator superfamily (MFS) profile" evidence="10">
    <location>
        <begin position="22"/>
        <end position="425"/>
    </location>
</feature>
<dbReference type="PROSITE" id="PS00217">
    <property type="entry name" value="SUGAR_TRANSPORT_2"/>
    <property type="match status" value="1"/>
</dbReference>
<keyword evidence="7 9" id="KW-1133">Transmembrane helix</keyword>
<evidence type="ECO:0000256" key="2">
    <source>
        <dbReference type="ARBA" id="ARBA00008240"/>
    </source>
</evidence>
<dbReference type="EMBL" id="FXAH01000016">
    <property type="protein sequence ID" value="SMF70468.1"/>
    <property type="molecule type" value="Genomic_DNA"/>
</dbReference>
<dbReference type="InterPro" id="IPR036259">
    <property type="entry name" value="MFS_trans_sf"/>
</dbReference>
<evidence type="ECO:0000313" key="12">
    <source>
        <dbReference type="Proteomes" id="UP000192911"/>
    </source>
</evidence>
<dbReference type="Proteomes" id="UP000192911">
    <property type="component" value="Unassembled WGS sequence"/>
</dbReference>
<dbReference type="GO" id="GO:0005886">
    <property type="term" value="C:plasma membrane"/>
    <property type="evidence" value="ECO:0007669"/>
    <property type="project" value="UniProtKB-SubCell"/>
</dbReference>
<comment type="subcellular location">
    <subcellularLocation>
        <location evidence="1">Cell membrane</location>
        <topology evidence="1">Multi-pass membrane protein</topology>
    </subcellularLocation>
</comment>
<dbReference type="STRING" id="28094.SAMN06295900_11679"/>
<keyword evidence="8 9" id="KW-0472">Membrane</keyword>
<dbReference type="SUPFAM" id="SSF103473">
    <property type="entry name" value="MFS general substrate transporter"/>
    <property type="match status" value="1"/>
</dbReference>
<dbReference type="InterPro" id="IPR051084">
    <property type="entry name" value="H+-coupled_symporters"/>
</dbReference>
<feature type="transmembrane region" description="Helical" evidence="9">
    <location>
        <begin position="34"/>
        <end position="52"/>
    </location>
</feature>
<feature type="transmembrane region" description="Helical" evidence="9">
    <location>
        <begin position="241"/>
        <end position="261"/>
    </location>
</feature>
<evidence type="ECO:0000313" key="11">
    <source>
        <dbReference type="EMBL" id="SMF70468.1"/>
    </source>
</evidence>
<feature type="transmembrane region" description="Helical" evidence="9">
    <location>
        <begin position="58"/>
        <end position="82"/>
    </location>
</feature>
<proteinExistence type="inferred from homology"/>
<reference evidence="12" key="1">
    <citation type="submission" date="2017-04" db="EMBL/GenBank/DDBJ databases">
        <authorList>
            <person name="Varghese N."/>
            <person name="Submissions S."/>
        </authorList>
    </citation>
    <scope>NUCLEOTIDE SEQUENCE [LARGE SCALE GENOMIC DNA]</scope>
    <source>
        <strain evidence="12">Ballard 720</strain>
    </source>
</reference>
<evidence type="ECO:0000256" key="5">
    <source>
        <dbReference type="ARBA" id="ARBA00022692"/>
    </source>
</evidence>
<dbReference type="AlphaFoldDB" id="A0A1X7GJY6"/>
<dbReference type="RefSeq" id="WP_085229828.1">
    <property type="nucleotide sequence ID" value="NZ_BSQD01000014.1"/>
</dbReference>
<organism evidence="11 12">
    <name type="scientific">Trinickia caryophylli</name>
    <name type="common">Paraburkholderia caryophylli</name>
    <dbReference type="NCBI Taxonomy" id="28094"/>
    <lineage>
        <taxon>Bacteria</taxon>
        <taxon>Pseudomonadati</taxon>
        <taxon>Pseudomonadota</taxon>
        <taxon>Betaproteobacteria</taxon>
        <taxon>Burkholderiales</taxon>
        <taxon>Burkholderiaceae</taxon>
        <taxon>Trinickia</taxon>
    </lineage>
</organism>
<evidence type="ECO:0000259" key="10">
    <source>
        <dbReference type="PROSITE" id="PS50850"/>
    </source>
</evidence>
<dbReference type="PROSITE" id="PS50850">
    <property type="entry name" value="MFS"/>
    <property type="match status" value="1"/>
</dbReference>
<evidence type="ECO:0000256" key="9">
    <source>
        <dbReference type="SAM" id="Phobius"/>
    </source>
</evidence>
<protein>
    <submittedName>
        <fullName evidence="11">Predicted arabinose efflux permease, MFS family</fullName>
    </submittedName>
</protein>
<dbReference type="InterPro" id="IPR020846">
    <property type="entry name" value="MFS_dom"/>
</dbReference>
<evidence type="ECO:0000256" key="1">
    <source>
        <dbReference type="ARBA" id="ARBA00004651"/>
    </source>
</evidence>
<feature type="transmembrane region" description="Helical" evidence="9">
    <location>
        <begin position="160"/>
        <end position="182"/>
    </location>
</feature>
<evidence type="ECO:0000256" key="4">
    <source>
        <dbReference type="ARBA" id="ARBA00022475"/>
    </source>
</evidence>
<keyword evidence="6" id="KW-0769">Symport</keyword>
<dbReference type="InterPro" id="IPR011701">
    <property type="entry name" value="MFS"/>
</dbReference>
<dbReference type="Gene3D" id="1.20.1250.20">
    <property type="entry name" value="MFS general substrate transporter like domains"/>
    <property type="match status" value="2"/>
</dbReference>
<comment type="similarity">
    <text evidence="2">Belongs to the major facilitator superfamily. Metabolite:H+ Symporter (MHS) family (TC 2.A.1.6) family.</text>
</comment>
<keyword evidence="3" id="KW-0813">Transport</keyword>
<evidence type="ECO:0000256" key="8">
    <source>
        <dbReference type="ARBA" id="ARBA00023136"/>
    </source>
</evidence>
<evidence type="ECO:0000256" key="3">
    <source>
        <dbReference type="ARBA" id="ARBA00022448"/>
    </source>
</evidence>
<dbReference type="PANTHER" id="PTHR43528:SF3">
    <property type="entry name" value="CITRATE-PROTON SYMPORTER"/>
    <property type="match status" value="1"/>
</dbReference>
<sequence>MRIVHDTSGPGEAAALRFPPRTLATIVLANALEFLDYFSYATFSAFITAAFLPQATHAYASLLSLGAFAAGFLSRPIGAFLIGTYADTRGRKPALLLTSALVTAGTLGLAAIPGYATLGICAPIAVLACRILQGIAIGGEMGSSSALLIEHCSSARKNTYAGWLMAGQGLALMMAGACGIALHGLLTSAQMAQWGWRVPFALASALIPVQIYLRRHIDENWHEPRGRLPLATMVTRHRRQWLIAIVLIFGGTVPTYVATYTTTFGIGSARPSAYAAFMTTAAVGAVTFVLSLAGGRLGDRFGPLRTIVLSRLLTMAVVLPAFHFAQVRPDATTLLVVVALFAGLSALGGGPSIVAILEMFPVRGRAVAMSLAYAVSVALFGGTAPLVVASLDLWTGTHVAAAWYIFVSGAITVLTIVSVRVPRPGNVPAGR</sequence>
<dbReference type="PANTHER" id="PTHR43528">
    <property type="entry name" value="ALPHA-KETOGLUTARATE PERMEASE"/>
    <property type="match status" value="1"/>
</dbReference>
<evidence type="ECO:0000256" key="6">
    <source>
        <dbReference type="ARBA" id="ARBA00022847"/>
    </source>
</evidence>
<feature type="transmembrane region" description="Helical" evidence="9">
    <location>
        <begin position="331"/>
        <end position="354"/>
    </location>
</feature>
<dbReference type="InterPro" id="IPR005829">
    <property type="entry name" value="Sugar_transporter_CS"/>
</dbReference>
<feature type="transmembrane region" description="Helical" evidence="9">
    <location>
        <begin position="401"/>
        <end position="421"/>
    </location>
</feature>
<dbReference type="GeneID" id="95552064"/>
<keyword evidence="5 9" id="KW-0812">Transmembrane</keyword>